<evidence type="ECO:0000256" key="1">
    <source>
        <dbReference type="ARBA" id="ARBA00004752"/>
    </source>
</evidence>
<evidence type="ECO:0000256" key="2">
    <source>
        <dbReference type="ARBA" id="ARBA00005992"/>
    </source>
</evidence>
<keyword evidence="5" id="KW-0378">Hydrolase</keyword>
<dbReference type="Gene3D" id="2.40.440.10">
    <property type="entry name" value="L,D-transpeptidase catalytic domain-like"/>
    <property type="match status" value="1"/>
</dbReference>
<dbReference type="Gene3D" id="1.10.101.10">
    <property type="entry name" value="PGBD-like superfamily/PGBD"/>
    <property type="match status" value="1"/>
</dbReference>
<dbReference type="AlphaFoldDB" id="A0A4R2TF39"/>
<dbReference type="PANTHER" id="PTHR30582">
    <property type="entry name" value="L,D-TRANSPEPTIDASE"/>
    <property type="match status" value="1"/>
</dbReference>
<gene>
    <name evidence="11" type="ORF">EDD79_10359</name>
</gene>
<name>A0A4R2TF39_9FIRM</name>
<dbReference type="RefSeq" id="WP_132849181.1">
    <property type="nucleotide sequence ID" value="NZ_CP058648.1"/>
</dbReference>
<dbReference type="GO" id="GO:0018104">
    <property type="term" value="P:peptidoglycan-protein cross-linking"/>
    <property type="evidence" value="ECO:0007669"/>
    <property type="project" value="TreeGrafter"/>
</dbReference>
<proteinExistence type="inferred from homology"/>
<evidence type="ECO:0000256" key="7">
    <source>
        <dbReference type="ARBA" id="ARBA00022984"/>
    </source>
</evidence>
<keyword evidence="12" id="KW-1185">Reference proteome</keyword>
<dbReference type="OrthoDB" id="9787225at2"/>
<dbReference type="Pfam" id="PF01471">
    <property type="entry name" value="PG_binding_1"/>
    <property type="match status" value="1"/>
</dbReference>
<dbReference type="SUPFAM" id="SSF47090">
    <property type="entry name" value="PGBD-like"/>
    <property type="match status" value="1"/>
</dbReference>
<evidence type="ECO:0000256" key="5">
    <source>
        <dbReference type="ARBA" id="ARBA00022801"/>
    </source>
</evidence>
<evidence type="ECO:0000256" key="3">
    <source>
        <dbReference type="ARBA" id="ARBA00022676"/>
    </source>
</evidence>
<dbReference type="GO" id="GO:0071555">
    <property type="term" value="P:cell wall organization"/>
    <property type="evidence" value="ECO:0007669"/>
    <property type="project" value="UniProtKB-UniRule"/>
</dbReference>
<reference evidence="11 12" key="1">
    <citation type="submission" date="2019-03" db="EMBL/GenBank/DDBJ databases">
        <title>Genomic Encyclopedia of Type Strains, Phase IV (KMG-IV): sequencing the most valuable type-strain genomes for metagenomic binning, comparative biology and taxonomic classification.</title>
        <authorList>
            <person name="Goeker M."/>
        </authorList>
    </citation>
    <scope>NUCLEOTIDE SEQUENCE [LARGE SCALE GENOMIC DNA]</scope>
    <source>
        <strain evidence="11 12">DSM 100013</strain>
    </source>
</reference>
<dbReference type="InterPro" id="IPR050979">
    <property type="entry name" value="LD-transpeptidase"/>
</dbReference>
<dbReference type="GO" id="GO:0016757">
    <property type="term" value="F:glycosyltransferase activity"/>
    <property type="evidence" value="ECO:0007669"/>
    <property type="project" value="UniProtKB-KW"/>
</dbReference>
<protein>
    <submittedName>
        <fullName evidence="11">Putative peptidoglycan binding protein</fullName>
    </submittedName>
</protein>
<dbReference type="EMBL" id="SLYC01000035">
    <property type="protein sequence ID" value="TCP99674.1"/>
    <property type="molecule type" value="Genomic_DNA"/>
</dbReference>
<evidence type="ECO:0000259" key="10">
    <source>
        <dbReference type="PROSITE" id="PS52029"/>
    </source>
</evidence>
<dbReference type="CDD" id="cd16913">
    <property type="entry name" value="YkuD_like"/>
    <property type="match status" value="1"/>
</dbReference>
<keyword evidence="6 9" id="KW-0133">Cell shape</keyword>
<keyword evidence="4" id="KW-0808">Transferase</keyword>
<comment type="pathway">
    <text evidence="1 9">Cell wall biogenesis; peptidoglycan biosynthesis.</text>
</comment>
<evidence type="ECO:0000256" key="6">
    <source>
        <dbReference type="ARBA" id="ARBA00022960"/>
    </source>
</evidence>
<dbReference type="InterPro" id="IPR005490">
    <property type="entry name" value="LD_TPept_cat_dom"/>
</dbReference>
<dbReference type="InterPro" id="IPR036365">
    <property type="entry name" value="PGBD-like_sf"/>
</dbReference>
<dbReference type="InterPro" id="IPR038063">
    <property type="entry name" value="Transpep_catalytic_dom"/>
</dbReference>
<comment type="caution">
    <text evidence="11">The sequence shown here is derived from an EMBL/GenBank/DDBJ whole genome shotgun (WGS) entry which is preliminary data.</text>
</comment>
<dbReference type="Proteomes" id="UP000295504">
    <property type="component" value="Unassembled WGS sequence"/>
</dbReference>
<comment type="similarity">
    <text evidence="2">Belongs to the YkuD family.</text>
</comment>
<evidence type="ECO:0000256" key="9">
    <source>
        <dbReference type="PROSITE-ProRule" id="PRU01373"/>
    </source>
</evidence>
<dbReference type="SUPFAM" id="SSF141523">
    <property type="entry name" value="L,D-transpeptidase catalytic domain-like"/>
    <property type="match status" value="1"/>
</dbReference>
<evidence type="ECO:0000313" key="11">
    <source>
        <dbReference type="EMBL" id="TCP99674.1"/>
    </source>
</evidence>
<feature type="domain" description="L,D-TPase catalytic" evidence="10">
    <location>
        <begin position="64"/>
        <end position="172"/>
    </location>
</feature>
<evidence type="ECO:0000256" key="8">
    <source>
        <dbReference type="ARBA" id="ARBA00023316"/>
    </source>
</evidence>
<dbReference type="InterPro" id="IPR002477">
    <property type="entry name" value="Peptidoglycan-bd-like"/>
</dbReference>
<sequence>MGRFFKILLILFHIGLFISFGLQHVTKLTFSRNNILEGELLGEYVEYNQWEVKMIKDNPEYENIKILIDISENRLYLLDGNVLLKSYTVATGKPETPTPIGSWKVVNKNGMGGGFGTRWMGLNVPWGQFGIHGTNKPTSIGHNASAGCIRMRNKDVEDLYKYVKHGTPVAIIRGYMGPFGYGIRTIKPGDFGSDVMEVQKRMRALGYYDTDYLDGKYGPLMEMSLYAFQKDNGLPKSVFIDLKTYEALGIIFMD</sequence>
<evidence type="ECO:0000313" key="12">
    <source>
        <dbReference type="Proteomes" id="UP000295504"/>
    </source>
</evidence>
<feature type="active site" description="Nucleophile" evidence="9">
    <location>
        <position position="148"/>
    </location>
</feature>
<keyword evidence="7 9" id="KW-0573">Peptidoglycan synthesis</keyword>
<dbReference type="UniPathway" id="UPA00219"/>
<keyword evidence="8 9" id="KW-0961">Cell wall biogenesis/degradation</keyword>
<dbReference type="PANTHER" id="PTHR30582:SF24">
    <property type="entry name" value="L,D-TRANSPEPTIDASE ERFK_SRFK-RELATED"/>
    <property type="match status" value="1"/>
</dbReference>
<organism evidence="11 12">
    <name type="scientific">Serpentinicella alkaliphila</name>
    <dbReference type="NCBI Taxonomy" id="1734049"/>
    <lineage>
        <taxon>Bacteria</taxon>
        <taxon>Bacillati</taxon>
        <taxon>Bacillota</taxon>
        <taxon>Clostridia</taxon>
        <taxon>Peptostreptococcales</taxon>
        <taxon>Natronincolaceae</taxon>
        <taxon>Serpentinicella</taxon>
    </lineage>
</organism>
<dbReference type="GO" id="GO:0005576">
    <property type="term" value="C:extracellular region"/>
    <property type="evidence" value="ECO:0007669"/>
    <property type="project" value="TreeGrafter"/>
</dbReference>
<dbReference type="GO" id="GO:0071972">
    <property type="term" value="F:peptidoglycan L,D-transpeptidase activity"/>
    <property type="evidence" value="ECO:0007669"/>
    <property type="project" value="TreeGrafter"/>
</dbReference>
<feature type="active site" description="Proton donor/acceptor" evidence="9">
    <location>
        <position position="132"/>
    </location>
</feature>
<accession>A0A4R2TF39</accession>
<dbReference type="Pfam" id="PF03734">
    <property type="entry name" value="YkuD"/>
    <property type="match status" value="1"/>
</dbReference>
<evidence type="ECO:0000256" key="4">
    <source>
        <dbReference type="ARBA" id="ARBA00022679"/>
    </source>
</evidence>
<dbReference type="GO" id="GO:0008360">
    <property type="term" value="P:regulation of cell shape"/>
    <property type="evidence" value="ECO:0007669"/>
    <property type="project" value="UniProtKB-UniRule"/>
</dbReference>
<dbReference type="PROSITE" id="PS52029">
    <property type="entry name" value="LD_TPASE"/>
    <property type="match status" value="1"/>
</dbReference>
<dbReference type="InterPro" id="IPR036366">
    <property type="entry name" value="PGBDSf"/>
</dbReference>
<keyword evidence="3" id="KW-0328">Glycosyltransferase</keyword>